<dbReference type="Pfam" id="PF19112">
    <property type="entry name" value="VanA_C"/>
    <property type="match status" value="1"/>
</dbReference>
<keyword evidence="5" id="KW-0411">Iron-sulfur</keyword>
<dbReference type="PROSITE" id="PS51296">
    <property type="entry name" value="RIESKE"/>
    <property type="match status" value="1"/>
</dbReference>
<evidence type="ECO:0000256" key="5">
    <source>
        <dbReference type="ARBA" id="ARBA00023014"/>
    </source>
</evidence>
<dbReference type="SUPFAM" id="SSF55961">
    <property type="entry name" value="Bet v1-like"/>
    <property type="match status" value="1"/>
</dbReference>
<evidence type="ECO:0000256" key="1">
    <source>
        <dbReference type="ARBA" id="ARBA00022714"/>
    </source>
</evidence>
<dbReference type="InterPro" id="IPR017941">
    <property type="entry name" value="Rieske_2Fe-2S"/>
</dbReference>
<dbReference type="RefSeq" id="WP_354441723.1">
    <property type="nucleotide sequence ID" value="NZ_JBEPSH010000002.1"/>
</dbReference>
<accession>A0ABV2Q4H3</accession>
<evidence type="ECO:0000256" key="3">
    <source>
        <dbReference type="ARBA" id="ARBA00023002"/>
    </source>
</evidence>
<keyword evidence="3" id="KW-0560">Oxidoreductase</keyword>
<dbReference type="Gene3D" id="2.102.10.10">
    <property type="entry name" value="Rieske [2Fe-2S] iron-sulphur domain"/>
    <property type="match status" value="1"/>
</dbReference>
<dbReference type="EMBL" id="JBEPSH010000002">
    <property type="protein sequence ID" value="MET4575934.1"/>
    <property type="molecule type" value="Genomic_DNA"/>
</dbReference>
<reference evidence="7 8" key="1">
    <citation type="submission" date="2024-06" db="EMBL/GenBank/DDBJ databases">
        <title>Sorghum-associated microbial communities from plants grown in Nebraska, USA.</title>
        <authorList>
            <person name="Schachtman D."/>
        </authorList>
    </citation>
    <scope>NUCLEOTIDE SEQUENCE [LARGE SCALE GENOMIC DNA]</scope>
    <source>
        <strain evidence="7 8">2709</strain>
    </source>
</reference>
<keyword evidence="1" id="KW-0001">2Fe-2S</keyword>
<dbReference type="PANTHER" id="PTHR21266:SF60">
    <property type="entry name" value="3-KETOSTEROID-9-ALPHA-MONOOXYGENASE, OXYGENASE COMPONENT"/>
    <property type="match status" value="1"/>
</dbReference>
<dbReference type="SUPFAM" id="SSF50022">
    <property type="entry name" value="ISP domain"/>
    <property type="match status" value="1"/>
</dbReference>
<feature type="domain" description="Rieske" evidence="6">
    <location>
        <begin position="8"/>
        <end position="112"/>
    </location>
</feature>
<comment type="caution">
    <text evidence="7">The sequence shown here is derived from an EMBL/GenBank/DDBJ whole genome shotgun (WGS) entry which is preliminary data.</text>
</comment>
<evidence type="ECO:0000256" key="2">
    <source>
        <dbReference type="ARBA" id="ARBA00022723"/>
    </source>
</evidence>
<sequence length="349" mass="39612">MTFLRNVWYVAMWSENLRQESMEHRVLLEEPVVFFRNEEGQPVALFDRCPHRLVPLHMGKLCAGGRIECGYHGLQFDQTGQCVHNPHRSGRIPSQAKVKSYPLVEKHSLIWIWMGDKPADKSLIPDFHVLDAGSPLPVSKRDCIKMEVGFGLIINNLLDLSHAAFLHKGILGNEHTAAAEIGVEERGDTIYVRRENKNVPPPTLFDMLFQRNGASVDLWNEIRCDAPGNFLNDVSVRSPNAPRESGTGIFGTHFLTPETRTSTYYHFAAARQNPLPFPSGQEAQIQQTLAELRRYAFEQQDEPMMLAQQREIQRAGGEEAVKPMLLEIDAGPVRYQRVFERLKARDCAN</sequence>
<dbReference type="Gene3D" id="3.90.380.10">
    <property type="entry name" value="Naphthalene 1,2-dioxygenase Alpha Subunit, Chain A, domain 1"/>
    <property type="match status" value="1"/>
</dbReference>
<gene>
    <name evidence="7" type="ORF">ABIE13_001034</name>
</gene>
<evidence type="ECO:0000313" key="8">
    <source>
        <dbReference type="Proteomes" id="UP001549320"/>
    </source>
</evidence>
<dbReference type="InterPro" id="IPR050584">
    <property type="entry name" value="Cholesterol_7-desaturase"/>
</dbReference>
<evidence type="ECO:0000259" key="6">
    <source>
        <dbReference type="PROSITE" id="PS51296"/>
    </source>
</evidence>
<evidence type="ECO:0000256" key="4">
    <source>
        <dbReference type="ARBA" id="ARBA00023004"/>
    </source>
</evidence>
<name>A0ABV2Q4H3_9BURK</name>
<dbReference type="Pfam" id="PF00355">
    <property type="entry name" value="Rieske"/>
    <property type="match status" value="1"/>
</dbReference>
<dbReference type="InterPro" id="IPR036922">
    <property type="entry name" value="Rieske_2Fe-2S_sf"/>
</dbReference>
<dbReference type="Proteomes" id="UP001549320">
    <property type="component" value="Unassembled WGS sequence"/>
</dbReference>
<dbReference type="InterPro" id="IPR044043">
    <property type="entry name" value="VanA_C_cat"/>
</dbReference>
<keyword evidence="4" id="KW-0408">Iron</keyword>
<dbReference type="CDD" id="cd08878">
    <property type="entry name" value="RHO_alpha_C_DMO-like"/>
    <property type="match status" value="1"/>
</dbReference>
<keyword evidence="2" id="KW-0479">Metal-binding</keyword>
<protein>
    <submittedName>
        <fullName evidence="7">Phenylpropionate dioxygenase-like ring-hydroxylating dioxygenase large terminal subunit</fullName>
    </submittedName>
</protein>
<keyword evidence="8" id="KW-1185">Reference proteome</keyword>
<evidence type="ECO:0000313" key="7">
    <source>
        <dbReference type="EMBL" id="MET4575934.1"/>
    </source>
</evidence>
<dbReference type="PANTHER" id="PTHR21266">
    <property type="entry name" value="IRON-SULFUR DOMAIN CONTAINING PROTEIN"/>
    <property type="match status" value="1"/>
</dbReference>
<proteinExistence type="predicted"/>
<organism evidence="7 8">
    <name type="scientific">Ottowia thiooxydans</name>
    <dbReference type="NCBI Taxonomy" id="219182"/>
    <lineage>
        <taxon>Bacteria</taxon>
        <taxon>Pseudomonadati</taxon>
        <taxon>Pseudomonadota</taxon>
        <taxon>Betaproteobacteria</taxon>
        <taxon>Burkholderiales</taxon>
        <taxon>Comamonadaceae</taxon>
        <taxon>Ottowia</taxon>
    </lineage>
</organism>